<feature type="domain" description="Helicase ATP-binding" evidence="17">
    <location>
        <begin position="189"/>
        <end position="443"/>
    </location>
</feature>
<evidence type="ECO:0000259" key="17">
    <source>
        <dbReference type="PROSITE" id="PS51193"/>
    </source>
</evidence>
<comment type="catalytic activity">
    <reaction evidence="16">
        <text>ATP + H2O = ADP + phosphate + H(+)</text>
        <dbReference type="Rhea" id="RHEA:13065"/>
        <dbReference type="ChEBI" id="CHEBI:15377"/>
        <dbReference type="ChEBI" id="CHEBI:15378"/>
        <dbReference type="ChEBI" id="CHEBI:30616"/>
        <dbReference type="ChEBI" id="CHEBI:43474"/>
        <dbReference type="ChEBI" id="CHEBI:456216"/>
        <dbReference type="EC" id="5.6.2.3"/>
    </reaction>
</comment>
<dbReference type="HOGENOM" id="CLU_006515_7_0_7"/>
<keyword evidence="8" id="KW-0067">ATP-binding</keyword>
<protein>
    <recommendedName>
        <fullName evidence="15">DNA 5'-3' helicase</fullName>
        <ecNumber evidence="15">5.6.2.3</ecNumber>
    </recommendedName>
</protein>
<dbReference type="PROSITE" id="PS51193">
    <property type="entry name" value="HELICASE_ATP_BIND_2"/>
    <property type="match status" value="1"/>
</dbReference>
<dbReference type="AlphaFoldDB" id="B9M0S0"/>
<dbReference type="InterPro" id="IPR006555">
    <property type="entry name" value="ATP-dep_Helicase_C"/>
</dbReference>
<name>B9M0S0_GEODF</name>
<dbReference type="InterPro" id="IPR027417">
    <property type="entry name" value="P-loop_NTPase"/>
</dbReference>
<dbReference type="Pfam" id="PF00270">
    <property type="entry name" value="DEAD"/>
    <property type="match status" value="1"/>
</dbReference>
<dbReference type="GO" id="GO:0046872">
    <property type="term" value="F:metal ion binding"/>
    <property type="evidence" value="ECO:0007669"/>
    <property type="project" value="UniProtKB-KW"/>
</dbReference>
<dbReference type="SMART" id="SM00491">
    <property type="entry name" value="HELICc2"/>
    <property type="match status" value="1"/>
</dbReference>
<dbReference type="PANTHER" id="PTHR11472:SF34">
    <property type="entry name" value="REGULATOR OF TELOMERE ELONGATION HELICASE 1"/>
    <property type="match status" value="1"/>
</dbReference>
<keyword evidence="13" id="KW-0413">Isomerase</keyword>
<keyword evidence="19" id="KW-1185">Reference proteome</keyword>
<evidence type="ECO:0000256" key="5">
    <source>
        <dbReference type="ARBA" id="ARBA00022763"/>
    </source>
</evidence>
<keyword evidence="5" id="KW-0227">DNA damage</keyword>
<dbReference type="EMBL" id="CP001390">
    <property type="protein sequence ID" value="ACM20923.1"/>
    <property type="molecule type" value="Genomic_DNA"/>
</dbReference>
<dbReference type="InterPro" id="IPR006554">
    <property type="entry name" value="Helicase-like_DEXD_c2"/>
</dbReference>
<evidence type="ECO:0000256" key="9">
    <source>
        <dbReference type="ARBA" id="ARBA00023004"/>
    </source>
</evidence>
<dbReference type="SUPFAM" id="SSF52540">
    <property type="entry name" value="P-loop containing nucleoside triphosphate hydrolases"/>
    <property type="match status" value="1"/>
</dbReference>
<evidence type="ECO:0000256" key="6">
    <source>
        <dbReference type="ARBA" id="ARBA00022801"/>
    </source>
</evidence>
<keyword evidence="12" id="KW-0234">DNA repair</keyword>
<evidence type="ECO:0000256" key="4">
    <source>
        <dbReference type="ARBA" id="ARBA00022741"/>
    </source>
</evidence>
<organism evidence="18 19">
    <name type="scientific">Geotalea daltonii (strain DSM 22248 / JCM 15807 / FRC-32)</name>
    <name type="common">Geobacter daltonii</name>
    <dbReference type="NCBI Taxonomy" id="316067"/>
    <lineage>
        <taxon>Bacteria</taxon>
        <taxon>Pseudomonadati</taxon>
        <taxon>Thermodesulfobacteriota</taxon>
        <taxon>Desulfuromonadia</taxon>
        <taxon>Geobacterales</taxon>
        <taxon>Geobacteraceae</taxon>
        <taxon>Geotalea</taxon>
    </lineage>
</organism>
<dbReference type="InterPro" id="IPR042493">
    <property type="entry name" value="XPD_DNA_FeS"/>
</dbReference>
<dbReference type="Pfam" id="PF06733">
    <property type="entry name" value="DEAD_2"/>
    <property type="match status" value="1"/>
</dbReference>
<dbReference type="Gene3D" id="3.40.50.300">
    <property type="entry name" value="P-loop containing nucleotide triphosphate hydrolases"/>
    <property type="match status" value="2"/>
</dbReference>
<dbReference type="SMART" id="SM00487">
    <property type="entry name" value="DEXDc"/>
    <property type="match status" value="1"/>
</dbReference>
<dbReference type="InterPro" id="IPR010614">
    <property type="entry name" value="RAD3-like_helicase_DEAD"/>
</dbReference>
<dbReference type="GO" id="GO:0005524">
    <property type="term" value="F:ATP binding"/>
    <property type="evidence" value="ECO:0007669"/>
    <property type="project" value="UniProtKB-KW"/>
</dbReference>
<evidence type="ECO:0000256" key="13">
    <source>
        <dbReference type="ARBA" id="ARBA00023235"/>
    </source>
</evidence>
<dbReference type="InterPro" id="IPR045028">
    <property type="entry name" value="DinG/Rad3-like"/>
</dbReference>
<dbReference type="InterPro" id="IPR014001">
    <property type="entry name" value="Helicase_ATP-bd"/>
</dbReference>
<comment type="similarity">
    <text evidence="14">Belongs to the helicase family. DinG subfamily.</text>
</comment>
<evidence type="ECO:0000256" key="3">
    <source>
        <dbReference type="ARBA" id="ARBA00022723"/>
    </source>
</evidence>
<evidence type="ECO:0000256" key="14">
    <source>
        <dbReference type="ARBA" id="ARBA00038058"/>
    </source>
</evidence>
<keyword evidence="4" id="KW-0547">Nucleotide-binding</keyword>
<evidence type="ECO:0000256" key="2">
    <source>
        <dbReference type="ARBA" id="ARBA00022485"/>
    </source>
</evidence>
<evidence type="ECO:0000256" key="11">
    <source>
        <dbReference type="ARBA" id="ARBA00023125"/>
    </source>
</evidence>
<evidence type="ECO:0000313" key="18">
    <source>
        <dbReference type="EMBL" id="ACM20923.1"/>
    </source>
</evidence>
<dbReference type="EC" id="5.6.2.3" evidence="15"/>
<keyword evidence="3" id="KW-0479">Metal-binding</keyword>
<keyword evidence="9" id="KW-0408">Iron</keyword>
<dbReference type="PANTHER" id="PTHR11472">
    <property type="entry name" value="DNA REPAIR DEAD HELICASE RAD3/XP-D SUBFAMILY MEMBER"/>
    <property type="match status" value="1"/>
</dbReference>
<evidence type="ECO:0000256" key="7">
    <source>
        <dbReference type="ARBA" id="ARBA00022806"/>
    </source>
</evidence>
<dbReference type="Gene3D" id="1.10.30.20">
    <property type="entry name" value="Bacterial XPD DNA helicase, FeS cluster domain"/>
    <property type="match status" value="1"/>
</dbReference>
<dbReference type="OrthoDB" id="9805194at2"/>
<dbReference type="GO" id="GO:0016818">
    <property type="term" value="F:hydrolase activity, acting on acid anhydrides, in phosphorus-containing anhydrides"/>
    <property type="evidence" value="ECO:0007669"/>
    <property type="project" value="InterPro"/>
</dbReference>
<reference evidence="18 19" key="1">
    <citation type="submission" date="2009-01" db="EMBL/GenBank/DDBJ databases">
        <title>Complete sequence of Geobacter sp. FRC-32.</title>
        <authorList>
            <consortium name="US DOE Joint Genome Institute"/>
            <person name="Lucas S."/>
            <person name="Copeland A."/>
            <person name="Lapidus A."/>
            <person name="Glavina del Rio T."/>
            <person name="Dalin E."/>
            <person name="Tice H."/>
            <person name="Bruce D."/>
            <person name="Goodwin L."/>
            <person name="Pitluck S."/>
            <person name="Saunders E."/>
            <person name="Brettin T."/>
            <person name="Detter J.C."/>
            <person name="Han C."/>
            <person name="Larimer F."/>
            <person name="Land M."/>
            <person name="Hauser L."/>
            <person name="Kyrpides N."/>
            <person name="Ovchinnikova G."/>
            <person name="Kostka J."/>
            <person name="Richardson P."/>
        </authorList>
    </citation>
    <scope>NUCLEOTIDE SEQUENCE [LARGE SCALE GENOMIC DNA]</scope>
    <source>
        <strain evidence="19">DSM 22248 / JCM 15807 / FRC-32</strain>
    </source>
</reference>
<keyword evidence="6" id="KW-0378">Hydrolase</keyword>
<evidence type="ECO:0000256" key="10">
    <source>
        <dbReference type="ARBA" id="ARBA00023014"/>
    </source>
</evidence>
<dbReference type="eggNOG" id="COG1199">
    <property type="taxonomic scope" value="Bacteria"/>
</dbReference>
<dbReference type="GO" id="GO:0051539">
    <property type="term" value="F:4 iron, 4 sulfur cluster binding"/>
    <property type="evidence" value="ECO:0007669"/>
    <property type="project" value="UniProtKB-KW"/>
</dbReference>
<dbReference type="InterPro" id="IPR011604">
    <property type="entry name" value="PDDEXK-like_dom_sf"/>
</dbReference>
<dbReference type="Gene3D" id="1.10.275.40">
    <property type="match status" value="1"/>
</dbReference>
<evidence type="ECO:0000256" key="8">
    <source>
        <dbReference type="ARBA" id="ARBA00022840"/>
    </source>
</evidence>
<keyword evidence="7 18" id="KW-0347">Helicase</keyword>
<sequence>MVAAQKLINIPLREFAIPVPRKGSIEALSGYGRAAAEGQEIHLKVQKKRAKSDGSYRSEVAIGAEFQREEFCFRVDGRMDGLFDTEPPKIEEIKSTFNLSELARRLDNQPLDHPYCLQLFSYGYFYWLRQGVIPELSFHLVSSRSADSLDLPLQLDITLYEQWLEERLDELVRETRLAEKRAARRRKMAAGFVFPFPDPRPGQIELMETIDQGMNEGKPMLIQAPTGLGKTVGVLYPVLKEALGRGQQVIYVTPKNSQHSVAEDAVRRFHDTGSHLKSLSITAKGKICFKNEPLCNPEFCEYALDYYTKVYEYGIRDLLARKRKLTARSFRELGEKYQVCPFELQLEGMEEADVVICDYNYIFAPRSALSGMTNPGIDQTGKANLVIDEAHNLPSRAMECYSPALSSVVLEKMRNEIKSIAQRFRREAENILDGCLSTVASCGHGKKPAVIEPPVDAFLEQDIRLRTLLTRYLESMVEIQHHDVILRLSFYWSEFTNALEYAADPARAEFFTTWHPTGTVKITCCDASAMIRDCYDNYQQVVAFSATLKPFDYYKTLSGLDLEKTLTAEFTSPFPTHRRKLMLIPQVSTRYSQRERNYARIAEAVVRIASLRRGNYIVFFPSFDFLERLAAFFQLPAGFSLILQERNIKTSQVKTIMEQLQETNGANIVFAVQGGSLAEGMDYAGETLIGAFIVGPPLPSFDLEREEMRRYYQQRYGAGFDYAYIIPAMAKAVQAAGRVIRSETDRGLIVLMDSRFTEPGYSRSMPADWFRSEARELVSDSILGEVDEFWRSGDADEGLAADGLCQP</sequence>
<keyword evidence="2" id="KW-0004">4Fe-4S</keyword>
<dbReference type="Proteomes" id="UP000007721">
    <property type="component" value="Chromosome"/>
</dbReference>
<proteinExistence type="inferred from homology"/>
<dbReference type="GO" id="GO:0043139">
    <property type="term" value="F:5'-3' DNA helicase activity"/>
    <property type="evidence" value="ECO:0007669"/>
    <property type="project" value="UniProtKB-EC"/>
</dbReference>
<accession>B9M0S0</accession>
<evidence type="ECO:0000256" key="1">
    <source>
        <dbReference type="ARBA" id="ARBA00001966"/>
    </source>
</evidence>
<dbReference type="GO" id="GO:0003677">
    <property type="term" value="F:DNA binding"/>
    <property type="evidence" value="ECO:0007669"/>
    <property type="project" value="UniProtKB-KW"/>
</dbReference>
<gene>
    <name evidence="18" type="ordered locus">Geob_2572</name>
</gene>
<evidence type="ECO:0000256" key="12">
    <source>
        <dbReference type="ARBA" id="ARBA00023204"/>
    </source>
</evidence>
<keyword evidence="10" id="KW-0411">Iron-sulfur</keyword>
<evidence type="ECO:0000256" key="16">
    <source>
        <dbReference type="ARBA" id="ARBA00048954"/>
    </source>
</evidence>
<dbReference type="GO" id="GO:0006281">
    <property type="term" value="P:DNA repair"/>
    <property type="evidence" value="ECO:0007669"/>
    <property type="project" value="UniProtKB-KW"/>
</dbReference>
<dbReference type="Gene3D" id="3.90.320.10">
    <property type="match status" value="1"/>
</dbReference>
<dbReference type="Pfam" id="PF13307">
    <property type="entry name" value="Helicase_C_2"/>
    <property type="match status" value="1"/>
</dbReference>
<evidence type="ECO:0000313" key="19">
    <source>
        <dbReference type="Proteomes" id="UP000007721"/>
    </source>
</evidence>
<dbReference type="InterPro" id="IPR011545">
    <property type="entry name" value="DEAD/DEAH_box_helicase_dom"/>
</dbReference>
<evidence type="ECO:0000256" key="15">
    <source>
        <dbReference type="ARBA" id="ARBA00044969"/>
    </source>
</evidence>
<comment type="cofactor">
    <cofactor evidence="1">
        <name>[4Fe-4S] cluster</name>
        <dbReference type="ChEBI" id="CHEBI:49883"/>
    </cofactor>
</comment>
<keyword evidence="11" id="KW-0238">DNA-binding</keyword>
<dbReference type="KEGG" id="geo:Geob_2572"/>
<dbReference type="SMART" id="SM00488">
    <property type="entry name" value="DEXDc2"/>
    <property type="match status" value="1"/>
</dbReference>
<dbReference type="InterPro" id="IPR014013">
    <property type="entry name" value="Helic_SF1/SF2_ATP-bd_DinG/Rad3"/>
</dbReference>
<dbReference type="STRING" id="316067.Geob_2572"/>